<evidence type="ECO:0000313" key="3">
    <source>
        <dbReference type="Proteomes" id="UP000806528"/>
    </source>
</evidence>
<dbReference type="InterPro" id="IPR029068">
    <property type="entry name" value="Glyas_Bleomycin-R_OHBP_Dase"/>
</dbReference>
<gene>
    <name evidence="2" type="ORF">IDM40_09890</name>
</gene>
<organism evidence="2 3">
    <name type="scientific">Nocardiopsis coralli</name>
    <dbReference type="NCBI Taxonomy" id="2772213"/>
    <lineage>
        <taxon>Bacteria</taxon>
        <taxon>Bacillati</taxon>
        <taxon>Actinomycetota</taxon>
        <taxon>Actinomycetes</taxon>
        <taxon>Streptosporangiales</taxon>
        <taxon>Nocardiopsidaceae</taxon>
        <taxon>Nocardiopsis</taxon>
    </lineage>
</organism>
<evidence type="ECO:0000313" key="2">
    <source>
        <dbReference type="EMBL" id="MBE2999007.1"/>
    </source>
</evidence>
<comment type="caution">
    <text evidence="2">The sequence shown here is derived from an EMBL/GenBank/DDBJ whole genome shotgun (WGS) entry which is preliminary data.</text>
</comment>
<accession>A0ABR9P5B2</accession>
<protein>
    <submittedName>
        <fullName evidence="2">Glyoxalase</fullName>
    </submittedName>
</protein>
<dbReference type="SUPFAM" id="SSF54593">
    <property type="entry name" value="Glyoxalase/Bleomycin resistance protein/Dihydroxybiphenyl dioxygenase"/>
    <property type="match status" value="1"/>
</dbReference>
<dbReference type="RefSeq" id="WP_193121642.1">
    <property type="nucleotide sequence ID" value="NZ_JADBGI010000007.1"/>
</dbReference>
<dbReference type="InterPro" id="IPR004360">
    <property type="entry name" value="Glyas_Fos-R_dOase_dom"/>
</dbReference>
<reference evidence="2 3" key="1">
    <citation type="submission" date="2020-09" db="EMBL/GenBank/DDBJ databases">
        <title>Diversity and distribution of actinomycetes associated with coral in the coast of Hainan.</title>
        <authorList>
            <person name="Li F."/>
        </authorList>
    </citation>
    <scope>NUCLEOTIDE SEQUENCE [LARGE SCALE GENOMIC DNA]</scope>
    <source>
        <strain evidence="2 3">HNM0947</strain>
    </source>
</reference>
<evidence type="ECO:0000259" key="1">
    <source>
        <dbReference type="Pfam" id="PF00903"/>
    </source>
</evidence>
<dbReference type="EMBL" id="JADBGI010000007">
    <property type="protein sequence ID" value="MBE2999007.1"/>
    <property type="molecule type" value="Genomic_DNA"/>
</dbReference>
<dbReference type="Gene3D" id="3.10.180.10">
    <property type="entry name" value="2,3-Dihydroxybiphenyl 1,2-Dioxygenase, domain 1"/>
    <property type="match status" value="1"/>
</dbReference>
<dbReference type="Pfam" id="PF00903">
    <property type="entry name" value="Glyoxalase"/>
    <property type="match status" value="1"/>
</dbReference>
<proteinExistence type="predicted"/>
<name>A0ABR9P5B2_9ACTN</name>
<feature type="domain" description="Glyoxalase/fosfomycin resistance/dioxygenase" evidence="1">
    <location>
        <begin position="24"/>
        <end position="133"/>
    </location>
</feature>
<keyword evidence="3" id="KW-1185">Reference proteome</keyword>
<dbReference type="Proteomes" id="UP000806528">
    <property type="component" value="Unassembled WGS sequence"/>
</dbReference>
<sequence length="257" mass="28162">MTEKKAESGEGVGVRANEAVVPVLGCVDADATVDFYRMLGFRVEHDQRRPYFYMALGWSGLHVHFVDAPKGTDPAKEEGGIALVMVDDVAAYHAEFVAGMRAARGKVLARGVPRITRFRTGSSRFTLVDPNGNSLLFIQRDEPEELEYGGSPELEGLGRSLDEVRILREYKTDDAHAYRRAKSGFKRHGADAPAVERARMLAVLVELGTAVGEDPEVIRGRLEELDAIELTGEEQAEAAGDLDAVEETRRWFAEGGG</sequence>